<evidence type="ECO:0000256" key="1">
    <source>
        <dbReference type="SAM" id="Phobius"/>
    </source>
</evidence>
<dbReference type="AlphaFoldDB" id="A0A3M9MGB3"/>
<accession>A0A3M9MGB3</accession>
<keyword evidence="1" id="KW-1133">Transmembrane helix</keyword>
<dbReference type="OrthoDB" id="1236094at2"/>
<keyword evidence="1" id="KW-0472">Membrane</keyword>
<gene>
    <name evidence="2" type="ORF">EFB08_19385</name>
</gene>
<keyword evidence="1" id="KW-0812">Transmembrane</keyword>
<feature type="transmembrane region" description="Helical" evidence="1">
    <location>
        <begin position="127"/>
        <end position="144"/>
    </location>
</feature>
<feature type="transmembrane region" description="Helical" evidence="1">
    <location>
        <begin position="101"/>
        <end position="121"/>
    </location>
</feature>
<dbReference type="RefSeq" id="WP_123128609.1">
    <property type="nucleotide sequence ID" value="NZ_RJJD01000015.1"/>
</dbReference>
<evidence type="ECO:0000313" key="3">
    <source>
        <dbReference type="Proteomes" id="UP000272117"/>
    </source>
</evidence>
<feature type="transmembrane region" description="Helical" evidence="1">
    <location>
        <begin position="268"/>
        <end position="290"/>
    </location>
</feature>
<dbReference type="EMBL" id="RJJD01000015">
    <property type="protein sequence ID" value="RNI23688.1"/>
    <property type="molecule type" value="Genomic_DNA"/>
</dbReference>
<comment type="caution">
    <text evidence="2">The sequence shown here is derived from an EMBL/GenBank/DDBJ whole genome shotgun (WGS) entry which is preliminary data.</text>
</comment>
<dbReference type="Proteomes" id="UP000272117">
    <property type="component" value="Unassembled WGS sequence"/>
</dbReference>
<reference evidence="2 3" key="1">
    <citation type="submission" date="2018-11" db="EMBL/GenBank/DDBJ databases">
        <title>Rufibacter latericius sp. nov., isolated from water in Baiyang Lake.</title>
        <authorList>
            <person name="Yang Y."/>
        </authorList>
    </citation>
    <scope>NUCLEOTIDE SEQUENCE [LARGE SCALE GENOMIC DNA]</scope>
    <source>
        <strain evidence="2 3">R-22-1c-1</strain>
    </source>
</reference>
<feature type="transmembrane region" description="Helical" evidence="1">
    <location>
        <begin position="156"/>
        <end position="176"/>
    </location>
</feature>
<organism evidence="2 3">
    <name type="scientific">Rufibacter latericius</name>
    <dbReference type="NCBI Taxonomy" id="2487040"/>
    <lineage>
        <taxon>Bacteria</taxon>
        <taxon>Pseudomonadati</taxon>
        <taxon>Bacteroidota</taxon>
        <taxon>Cytophagia</taxon>
        <taxon>Cytophagales</taxon>
        <taxon>Hymenobacteraceae</taxon>
        <taxon>Rufibacter</taxon>
    </lineage>
</organism>
<feature type="transmembrane region" description="Helical" evidence="1">
    <location>
        <begin position="21"/>
        <end position="45"/>
    </location>
</feature>
<sequence length="375" mass="43794">MEKTVSRQQKTSEHGRFNQHLRAVVDFYYAELFLRLLTFVWLYWALTKFHLYLDRPPELYEPLTLLGRLAAPVLPAKEIFWTVVALAALANFSKLFRKRALIPQVLLAASLLWINLVLWSYGYLPHVNHLFLLAHLFLIFVAVERPGKNRPDQIQYATINWFYFGLLFVYTLSGLWKIAALAKKLLSSSAAVHWLRPEAALYNALVSFRDYDQPFRLAQLFVDFPGVWQLGFVATVYFLTSAVAAAWHPPLRPWVGGLLICFHLINQFAFLIFFVVACLTLLCLFFPYGAVFRQSRTQYRFPAVFLFSGRKQEAAYFRQYEDGQEDAFFGFEAYRQKLLDWNYYQAGFLYFPGIKILTELTWRLTHRSGREKASI</sequence>
<protein>
    <recommendedName>
        <fullName evidence="4">HTTM domain-containing protein</fullName>
    </recommendedName>
</protein>
<evidence type="ECO:0000313" key="2">
    <source>
        <dbReference type="EMBL" id="RNI23688.1"/>
    </source>
</evidence>
<name>A0A3M9MGB3_9BACT</name>
<proteinExistence type="predicted"/>
<evidence type="ECO:0008006" key="4">
    <source>
        <dbReference type="Google" id="ProtNLM"/>
    </source>
</evidence>
<keyword evidence="3" id="KW-1185">Reference proteome</keyword>
<feature type="transmembrane region" description="Helical" evidence="1">
    <location>
        <begin position="227"/>
        <end position="247"/>
    </location>
</feature>